<keyword evidence="6 7" id="KW-0460">Magnesium</keyword>
<evidence type="ECO:0000256" key="1">
    <source>
        <dbReference type="ARBA" id="ARBA00001946"/>
    </source>
</evidence>
<dbReference type="GO" id="GO:0046872">
    <property type="term" value="F:metal ion binding"/>
    <property type="evidence" value="ECO:0007669"/>
    <property type="project" value="UniProtKB-KW"/>
</dbReference>
<keyword evidence="9" id="KW-1185">Reference proteome</keyword>
<proteinExistence type="inferred from homology"/>
<evidence type="ECO:0000256" key="7">
    <source>
        <dbReference type="PIRSR" id="PIRSR600760-2"/>
    </source>
</evidence>
<dbReference type="PANTHER" id="PTHR43028">
    <property type="entry name" value="3'(2'),5'-BISPHOSPHATE NUCLEOTIDASE 1"/>
    <property type="match status" value="1"/>
</dbReference>
<dbReference type="Gene3D" id="3.40.190.80">
    <property type="match status" value="1"/>
</dbReference>
<dbReference type="GO" id="GO:0008441">
    <property type="term" value="F:3'(2'),5'-bisphosphate nucleotidase activity"/>
    <property type="evidence" value="ECO:0007669"/>
    <property type="project" value="UniProtKB-EC"/>
</dbReference>
<evidence type="ECO:0000256" key="2">
    <source>
        <dbReference type="ARBA" id="ARBA00009759"/>
    </source>
</evidence>
<dbReference type="EC" id="3.1.3.7" evidence="3"/>
<feature type="binding site" evidence="7">
    <location>
        <position position="111"/>
    </location>
    <ligand>
        <name>Mg(2+)</name>
        <dbReference type="ChEBI" id="CHEBI:18420"/>
        <label>1</label>
        <note>catalytic</note>
    </ligand>
</feature>
<feature type="binding site" evidence="7">
    <location>
        <position position="112"/>
    </location>
    <ligand>
        <name>Mg(2+)</name>
        <dbReference type="ChEBI" id="CHEBI:18420"/>
        <label>1</label>
        <note>catalytic</note>
    </ligand>
</feature>
<comment type="similarity">
    <text evidence="2">Belongs to the inositol monophosphatase superfamily.</text>
</comment>
<feature type="binding site" evidence="7">
    <location>
        <position position="237"/>
    </location>
    <ligand>
        <name>Mg(2+)</name>
        <dbReference type="ChEBI" id="CHEBI:18420"/>
        <label>1</label>
        <note>catalytic</note>
    </ligand>
</feature>
<dbReference type="EMBL" id="CAJZBQ010000035">
    <property type="protein sequence ID" value="CAG9323832.1"/>
    <property type="molecule type" value="Genomic_DNA"/>
</dbReference>
<dbReference type="GO" id="GO:0005737">
    <property type="term" value="C:cytoplasm"/>
    <property type="evidence" value="ECO:0007669"/>
    <property type="project" value="UniProtKB-ARBA"/>
</dbReference>
<name>A0AAU9JFA1_9CILI</name>
<comment type="cofactor">
    <cofactor evidence="1 7">
        <name>Mg(2+)</name>
        <dbReference type="ChEBI" id="CHEBI:18420"/>
    </cofactor>
</comment>
<reference evidence="8" key="1">
    <citation type="submission" date="2021-09" db="EMBL/GenBank/DDBJ databases">
        <authorList>
            <consortium name="AG Swart"/>
            <person name="Singh M."/>
            <person name="Singh A."/>
            <person name="Seah K."/>
            <person name="Emmerich C."/>
        </authorList>
    </citation>
    <scope>NUCLEOTIDE SEQUENCE</scope>
    <source>
        <strain evidence="8">ATCC30299</strain>
    </source>
</reference>
<dbReference type="Gene3D" id="3.30.540.10">
    <property type="entry name" value="Fructose-1,6-Bisphosphatase, subunit A, domain 1"/>
    <property type="match status" value="1"/>
</dbReference>
<evidence type="ECO:0000256" key="5">
    <source>
        <dbReference type="ARBA" id="ARBA00022801"/>
    </source>
</evidence>
<gene>
    <name evidence="8" type="ORF">BSTOLATCC_MIC34868</name>
</gene>
<protein>
    <recommendedName>
        <fullName evidence="3">3'(2'),5'-bisphosphate nucleotidase</fullName>
        <ecNumber evidence="3">3.1.3.7</ecNumber>
    </recommendedName>
</protein>
<keyword evidence="5" id="KW-0378">Hydrolase</keyword>
<dbReference type="Proteomes" id="UP001162131">
    <property type="component" value="Unassembled WGS sequence"/>
</dbReference>
<dbReference type="AlphaFoldDB" id="A0AAU9JFA1"/>
<feature type="binding site" evidence="7">
    <location>
        <position position="109"/>
    </location>
    <ligand>
        <name>Mg(2+)</name>
        <dbReference type="ChEBI" id="CHEBI:18420"/>
        <label>1</label>
        <note>catalytic</note>
    </ligand>
</feature>
<evidence type="ECO:0000256" key="6">
    <source>
        <dbReference type="ARBA" id="ARBA00022842"/>
    </source>
</evidence>
<organism evidence="8 9">
    <name type="scientific">Blepharisma stoltei</name>
    <dbReference type="NCBI Taxonomy" id="1481888"/>
    <lineage>
        <taxon>Eukaryota</taxon>
        <taxon>Sar</taxon>
        <taxon>Alveolata</taxon>
        <taxon>Ciliophora</taxon>
        <taxon>Postciliodesmatophora</taxon>
        <taxon>Heterotrichea</taxon>
        <taxon>Heterotrichida</taxon>
        <taxon>Blepharismidae</taxon>
        <taxon>Blepharisma</taxon>
    </lineage>
</organism>
<dbReference type="FunFam" id="3.30.540.10:FF:000012">
    <property type="entry name" value="Blast:Putative inositol monophosphatase 3"/>
    <property type="match status" value="1"/>
</dbReference>
<evidence type="ECO:0000256" key="3">
    <source>
        <dbReference type="ARBA" id="ARBA00012633"/>
    </source>
</evidence>
<evidence type="ECO:0000313" key="8">
    <source>
        <dbReference type="EMBL" id="CAG9323832.1"/>
    </source>
</evidence>
<comment type="caution">
    <text evidence="8">The sequence shown here is derived from an EMBL/GenBank/DDBJ whole genome shotgun (WGS) entry which is preliminary data.</text>
</comment>
<keyword evidence="4 7" id="KW-0479">Metal-binding</keyword>
<dbReference type="InterPro" id="IPR050725">
    <property type="entry name" value="CysQ/Inositol_MonoPase"/>
</dbReference>
<accession>A0AAU9JFA1</accession>
<evidence type="ECO:0000256" key="4">
    <source>
        <dbReference type="ARBA" id="ARBA00022723"/>
    </source>
</evidence>
<evidence type="ECO:0000313" key="9">
    <source>
        <dbReference type="Proteomes" id="UP001162131"/>
    </source>
</evidence>
<dbReference type="SUPFAM" id="SSF56655">
    <property type="entry name" value="Carbohydrate phosphatase"/>
    <property type="match status" value="1"/>
</dbReference>
<sequence length="298" mass="32993">MAAVKASALFSACVRLGDQAGRIIRNVWNSRSLNTFDKSYDNPCTAADLGSQKIISATLLRYFPGLQIIGEETIEINENDSVEIEPEPLELFSSSDRDLDIQRITIWIDPLDGTKNFVMGDLEGVTTLIGVAYDENPIFGVIHQPFGENCPSYFGGVDVGVWYKTSSNISQFIPSLSNDFSIASSRLHKSAQGNALLEFLHPDQVIYADGCGFKSILVLRGQASIYLVDSPFTSKWDICPSVAIMRSLNGYSVDLNGNSYRFDKETSKANSNGIIITLNQSHLNRIIEGWRNFDRSKL</sequence>
<dbReference type="Pfam" id="PF00459">
    <property type="entry name" value="Inositol_P"/>
    <property type="match status" value="1"/>
</dbReference>
<dbReference type="PANTHER" id="PTHR43028:SF5">
    <property type="entry name" value="3'(2'),5'-BISPHOSPHATE NUCLEOTIDASE 1"/>
    <property type="match status" value="1"/>
</dbReference>
<feature type="binding site" evidence="7">
    <location>
        <position position="71"/>
    </location>
    <ligand>
        <name>Mg(2+)</name>
        <dbReference type="ChEBI" id="CHEBI:18420"/>
        <label>1</label>
        <note>catalytic</note>
    </ligand>
</feature>
<dbReference type="InterPro" id="IPR000760">
    <property type="entry name" value="Inositol_monophosphatase-like"/>
</dbReference>